<organism evidence="1 2">
    <name type="scientific">Channa argus</name>
    <name type="common">Northern snakehead</name>
    <name type="synonym">Ophicephalus argus</name>
    <dbReference type="NCBI Taxonomy" id="215402"/>
    <lineage>
        <taxon>Eukaryota</taxon>
        <taxon>Metazoa</taxon>
        <taxon>Chordata</taxon>
        <taxon>Craniata</taxon>
        <taxon>Vertebrata</taxon>
        <taxon>Euteleostomi</taxon>
        <taxon>Actinopterygii</taxon>
        <taxon>Neopterygii</taxon>
        <taxon>Teleostei</taxon>
        <taxon>Neoteleostei</taxon>
        <taxon>Acanthomorphata</taxon>
        <taxon>Anabantaria</taxon>
        <taxon>Anabantiformes</taxon>
        <taxon>Channoidei</taxon>
        <taxon>Channidae</taxon>
        <taxon>Channa</taxon>
    </lineage>
</organism>
<name>A0A6G1QGW2_CHAAH</name>
<reference evidence="1 2" key="1">
    <citation type="submission" date="2019-02" db="EMBL/GenBank/DDBJ databases">
        <title>Opniocepnalus argus genome.</title>
        <authorList>
            <person name="Zhou C."/>
            <person name="Xiao S."/>
        </authorList>
    </citation>
    <scope>NUCLEOTIDE SEQUENCE [LARGE SCALE GENOMIC DNA]</scope>
    <source>
        <strain evidence="1">OARG1902GOOAL</strain>
        <tissue evidence="1">Muscle</tissue>
    </source>
</reference>
<sequence>MLDLDFIGVLETLLSCVNSNRNNHLRCSGSKCVFEFVSIIFSSLVSDPLSVKLY</sequence>
<keyword evidence="2" id="KW-1185">Reference proteome</keyword>
<proteinExistence type="predicted"/>
<accession>A0A6G1QGW2</accession>
<evidence type="ECO:0000313" key="2">
    <source>
        <dbReference type="Proteomes" id="UP000503349"/>
    </source>
</evidence>
<dbReference type="AlphaFoldDB" id="A0A6G1QGW2"/>
<reference evidence="2" key="2">
    <citation type="submission" date="2019-02" db="EMBL/GenBank/DDBJ databases">
        <title>Opniocepnalus argus Var Kimnra genome.</title>
        <authorList>
            <person name="Zhou C."/>
            <person name="Xiao S."/>
        </authorList>
    </citation>
    <scope>NUCLEOTIDE SEQUENCE [LARGE SCALE GENOMIC DNA]</scope>
</reference>
<gene>
    <name evidence="1" type="ORF">EXN66_Car017395</name>
</gene>
<dbReference type="EMBL" id="CM015728">
    <property type="protein sequence ID" value="KAF3701707.1"/>
    <property type="molecule type" value="Genomic_DNA"/>
</dbReference>
<evidence type="ECO:0000313" key="1">
    <source>
        <dbReference type="EMBL" id="KAF3701707.1"/>
    </source>
</evidence>
<dbReference type="Proteomes" id="UP000503349">
    <property type="component" value="Chromosome 17"/>
</dbReference>
<protein>
    <submittedName>
        <fullName evidence="1">Uncharacterized protein</fullName>
    </submittedName>
</protein>